<dbReference type="Proteomes" id="UP001579974">
    <property type="component" value="Unassembled WGS sequence"/>
</dbReference>
<name>A0ABV5AM99_9BACL</name>
<evidence type="ECO:0008006" key="3">
    <source>
        <dbReference type="Google" id="ProtNLM"/>
    </source>
</evidence>
<reference evidence="1 2" key="1">
    <citation type="journal article" date="2024" name="Int. J. Mol. Sci.">
        <title>Exploration of Alicyclobacillus spp. Genome in Search of Antibiotic Resistance.</title>
        <authorList>
            <person name="Bucka-Kolendo J."/>
            <person name="Kiousi D.E."/>
            <person name="Dekowska A."/>
            <person name="Mikolajczuk-Szczyrba A."/>
            <person name="Karadedos D.M."/>
            <person name="Michael P."/>
            <person name="Galanis A."/>
            <person name="Sokolowska B."/>
        </authorList>
    </citation>
    <scope>NUCLEOTIDE SEQUENCE [LARGE SCALE GENOMIC DNA]</scope>
    <source>
        <strain evidence="1 2">KKP 3000</strain>
    </source>
</reference>
<keyword evidence="2" id="KW-1185">Reference proteome</keyword>
<evidence type="ECO:0000313" key="1">
    <source>
        <dbReference type="EMBL" id="MFB5192782.1"/>
    </source>
</evidence>
<comment type="caution">
    <text evidence="1">The sequence shown here is derived from an EMBL/GenBank/DDBJ whole genome shotgun (WGS) entry which is preliminary data.</text>
</comment>
<evidence type="ECO:0000313" key="2">
    <source>
        <dbReference type="Proteomes" id="UP001579974"/>
    </source>
</evidence>
<dbReference type="RefSeq" id="WP_275473184.1">
    <property type="nucleotide sequence ID" value="NZ_CP162940.1"/>
</dbReference>
<protein>
    <recommendedName>
        <fullName evidence="3">Terminase small subunit</fullName>
    </recommendedName>
</protein>
<organism evidence="1 2">
    <name type="scientific">Alicyclobacillus fastidiosus</name>
    <dbReference type="NCBI Taxonomy" id="392011"/>
    <lineage>
        <taxon>Bacteria</taxon>
        <taxon>Bacillati</taxon>
        <taxon>Bacillota</taxon>
        <taxon>Bacilli</taxon>
        <taxon>Bacillales</taxon>
        <taxon>Alicyclobacillaceae</taxon>
        <taxon>Alicyclobacillus</taxon>
    </lineage>
</organism>
<proteinExistence type="predicted"/>
<dbReference type="EMBL" id="JBDXSU010000028">
    <property type="protein sequence ID" value="MFB5192782.1"/>
    <property type="molecule type" value="Genomic_DNA"/>
</dbReference>
<sequence>MDKEYIDELKKLGTPKDDEAYTTVADHDETLQLVRQDANTKAVAEQKKRARTYAGSELPVRPCTSTCPKRGSCKDFLTGRVQDGDLCKPELRQIKKWQTAFRRGDLDRLKDDVGAVAGALAVQINRLLDAVIQDGAVIEQDKFSASGDHYTELVTHPALKEAAGILKTLGIDLNQFLMTPKAAKDAGPQVQFNVGVTLADITNRYVKRITGDDGVDDS</sequence>
<accession>A0ABV5AM99</accession>
<gene>
    <name evidence="1" type="ORF">KKP3000_001996</name>
</gene>